<name>A0ABW2PY31_9BACL</name>
<comment type="subcellular location">
    <subcellularLocation>
        <location evidence="1">Cell membrane</location>
        <topology evidence="1">Multi-pass membrane protein</topology>
    </subcellularLocation>
</comment>
<dbReference type="PANTHER" id="PTHR23513:SF11">
    <property type="entry name" value="STAPHYLOFERRIN A TRANSPORTER"/>
    <property type="match status" value="1"/>
</dbReference>
<evidence type="ECO:0000256" key="6">
    <source>
        <dbReference type="SAM" id="Phobius"/>
    </source>
</evidence>
<evidence type="ECO:0000313" key="8">
    <source>
        <dbReference type="Proteomes" id="UP001596505"/>
    </source>
</evidence>
<feature type="transmembrane region" description="Helical" evidence="6">
    <location>
        <begin position="24"/>
        <end position="45"/>
    </location>
</feature>
<evidence type="ECO:0000256" key="2">
    <source>
        <dbReference type="ARBA" id="ARBA00022475"/>
    </source>
</evidence>
<evidence type="ECO:0000313" key="7">
    <source>
        <dbReference type="EMBL" id="MFC7392640.1"/>
    </source>
</evidence>
<dbReference type="PANTHER" id="PTHR23513">
    <property type="entry name" value="INTEGRAL MEMBRANE EFFLUX PROTEIN-RELATED"/>
    <property type="match status" value="1"/>
</dbReference>
<dbReference type="InterPro" id="IPR036259">
    <property type="entry name" value="MFS_trans_sf"/>
</dbReference>
<comment type="caution">
    <text evidence="7">The sequence shown here is derived from an EMBL/GenBank/DDBJ whole genome shotgun (WGS) entry which is preliminary data.</text>
</comment>
<dbReference type="Proteomes" id="UP001596505">
    <property type="component" value="Unassembled WGS sequence"/>
</dbReference>
<dbReference type="Gene3D" id="1.20.1250.20">
    <property type="entry name" value="MFS general substrate transporter like domains"/>
    <property type="match status" value="1"/>
</dbReference>
<protein>
    <recommendedName>
        <fullName evidence="9">MFS transporter</fullName>
    </recommendedName>
</protein>
<evidence type="ECO:0000256" key="5">
    <source>
        <dbReference type="ARBA" id="ARBA00023136"/>
    </source>
</evidence>
<dbReference type="RefSeq" id="WP_380965008.1">
    <property type="nucleotide sequence ID" value="NZ_JBHTCO010000004.1"/>
</dbReference>
<feature type="transmembrane region" description="Helical" evidence="6">
    <location>
        <begin position="57"/>
        <end position="74"/>
    </location>
</feature>
<dbReference type="SUPFAM" id="SSF103473">
    <property type="entry name" value="MFS general substrate transporter"/>
    <property type="match status" value="1"/>
</dbReference>
<evidence type="ECO:0008006" key="9">
    <source>
        <dbReference type="Google" id="ProtNLM"/>
    </source>
</evidence>
<evidence type="ECO:0000256" key="4">
    <source>
        <dbReference type="ARBA" id="ARBA00022989"/>
    </source>
</evidence>
<dbReference type="EMBL" id="JBHTCO010000004">
    <property type="protein sequence ID" value="MFC7392640.1"/>
    <property type="molecule type" value="Genomic_DNA"/>
</dbReference>
<accession>A0ABW2PY31</accession>
<proteinExistence type="predicted"/>
<evidence type="ECO:0000256" key="1">
    <source>
        <dbReference type="ARBA" id="ARBA00004651"/>
    </source>
</evidence>
<gene>
    <name evidence="7" type="ORF">ACFQRG_06540</name>
</gene>
<keyword evidence="8" id="KW-1185">Reference proteome</keyword>
<evidence type="ECO:0000256" key="3">
    <source>
        <dbReference type="ARBA" id="ARBA00022692"/>
    </source>
</evidence>
<keyword evidence="2" id="KW-1003">Cell membrane</keyword>
<keyword evidence="5 6" id="KW-0472">Membrane</keyword>
<organism evidence="7 8">
    <name type="scientific">Scopulibacillus cellulosilyticus</name>
    <dbReference type="NCBI Taxonomy" id="2665665"/>
    <lineage>
        <taxon>Bacteria</taxon>
        <taxon>Bacillati</taxon>
        <taxon>Bacillota</taxon>
        <taxon>Bacilli</taxon>
        <taxon>Bacillales</taxon>
        <taxon>Sporolactobacillaceae</taxon>
        <taxon>Scopulibacillus</taxon>
    </lineage>
</organism>
<feature type="transmembrane region" description="Helical" evidence="6">
    <location>
        <begin position="138"/>
        <end position="158"/>
    </location>
</feature>
<keyword evidence="4 6" id="KW-1133">Transmembrane helix</keyword>
<reference evidence="8" key="1">
    <citation type="journal article" date="2019" name="Int. J. Syst. Evol. Microbiol.">
        <title>The Global Catalogue of Microorganisms (GCM) 10K type strain sequencing project: providing services to taxonomists for standard genome sequencing and annotation.</title>
        <authorList>
            <consortium name="The Broad Institute Genomics Platform"/>
            <consortium name="The Broad Institute Genome Sequencing Center for Infectious Disease"/>
            <person name="Wu L."/>
            <person name="Ma J."/>
        </authorList>
    </citation>
    <scope>NUCLEOTIDE SEQUENCE [LARGE SCALE GENOMIC DNA]</scope>
    <source>
        <strain evidence="8">CGMCC 1.16305</strain>
    </source>
</reference>
<sequence length="182" mass="19508">MNPVQMGVWQVLGPIIAKQSFGSAGWGLTLSMRAVGLLIASLLMFRIQLRRPLRESMFATAIVGIPMIILGQGFPLPVLLLVTALAGIGSSISGITWDTSLQQAIPKNMLSRVCAFDDFGSFATIPIGMILAVPLANIFGYNTVATVGGIIFIVIALLPLSERTVRQMTTEDIQAKAETETF</sequence>
<keyword evidence="3 6" id="KW-0812">Transmembrane</keyword>